<proteinExistence type="predicted"/>
<name>A0A2I0I937_PUNGR</name>
<keyword evidence="2" id="KW-1185">Reference proteome</keyword>
<protein>
    <submittedName>
        <fullName evidence="1">Uncharacterized protein</fullName>
    </submittedName>
</protein>
<reference evidence="1 2" key="1">
    <citation type="submission" date="2017-11" db="EMBL/GenBank/DDBJ databases">
        <title>De-novo sequencing of pomegranate (Punica granatum L.) genome.</title>
        <authorList>
            <person name="Akparov Z."/>
            <person name="Amiraslanov A."/>
            <person name="Hajiyeva S."/>
            <person name="Abbasov M."/>
            <person name="Kaur K."/>
            <person name="Hamwieh A."/>
            <person name="Solovyev V."/>
            <person name="Salamov A."/>
            <person name="Braich B."/>
            <person name="Kosarev P."/>
            <person name="Mahmoud A."/>
            <person name="Hajiyev E."/>
            <person name="Babayeva S."/>
            <person name="Izzatullayeva V."/>
            <person name="Mammadov A."/>
            <person name="Mammadov A."/>
            <person name="Sharifova S."/>
            <person name="Ojaghi J."/>
            <person name="Eynullazada K."/>
            <person name="Bayramov B."/>
            <person name="Abdulazimova A."/>
            <person name="Shahmuradov I."/>
        </authorList>
    </citation>
    <scope>NUCLEOTIDE SEQUENCE [LARGE SCALE GENOMIC DNA]</scope>
    <source>
        <strain evidence="2">cv. AG2017</strain>
        <tissue evidence="1">Leaf</tissue>
    </source>
</reference>
<evidence type="ECO:0000313" key="1">
    <source>
        <dbReference type="EMBL" id="PKI40501.1"/>
    </source>
</evidence>
<dbReference type="Proteomes" id="UP000233551">
    <property type="component" value="Unassembled WGS sequence"/>
</dbReference>
<accession>A0A2I0I937</accession>
<dbReference type="EMBL" id="PGOL01003542">
    <property type="protein sequence ID" value="PKI40501.1"/>
    <property type="molecule type" value="Genomic_DNA"/>
</dbReference>
<organism evidence="1 2">
    <name type="scientific">Punica granatum</name>
    <name type="common">Pomegranate</name>
    <dbReference type="NCBI Taxonomy" id="22663"/>
    <lineage>
        <taxon>Eukaryota</taxon>
        <taxon>Viridiplantae</taxon>
        <taxon>Streptophyta</taxon>
        <taxon>Embryophyta</taxon>
        <taxon>Tracheophyta</taxon>
        <taxon>Spermatophyta</taxon>
        <taxon>Magnoliopsida</taxon>
        <taxon>eudicotyledons</taxon>
        <taxon>Gunneridae</taxon>
        <taxon>Pentapetalae</taxon>
        <taxon>rosids</taxon>
        <taxon>malvids</taxon>
        <taxon>Myrtales</taxon>
        <taxon>Lythraceae</taxon>
        <taxon>Punica</taxon>
    </lineage>
</organism>
<evidence type="ECO:0000313" key="2">
    <source>
        <dbReference type="Proteomes" id="UP000233551"/>
    </source>
</evidence>
<gene>
    <name evidence="1" type="ORF">CRG98_039137</name>
</gene>
<comment type="caution">
    <text evidence="1">The sequence shown here is derived from an EMBL/GenBank/DDBJ whole genome shotgun (WGS) entry which is preliminary data.</text>
</comment>
<sequence>MAQFRLHKQKAALCPALENSRAERCAPFSSIHPPVLSLPLFPHSRRPLTTCHCWLLQLLRSSRFCSRSVNCPTEAIEGNPVICGH</sequence>
<dbReference type="AlphaFoldDB" id="A0A2I0I937"/>